<evidence type="ECO:0000256" key="6">
    <source>
        <dbReference type="ARBA" id="ARBA00023136"/>
    </source>
</evidence>
<comment type="subcellular location">
    <subcellularLocation>
        <location evidence="1">Endomembrane system</location>
    </subcellularLocation>
</comment>
<dbReference type="Gene3D" id="2.70.130.10">
    <property type="entry name" value="Mannose-6-phosphate receptor binding domain"/>
    <property type="match status" value="6"/>
</dbReference>
<feature type="domain" description="MRH" evidence="9">
    <location>
        <begin position="372"/>
        <end position="511"/>
    </location>
</feature>
<reference evidence="10 11" key="1">
    <citation type="submission" date="2019-08" db="EMBL/GenBank/DDBJ databases">
        <authorList>
            <person name="Alioto T."/>
            <person name="Alioto T."/>
            <person name="Gomez Garrido J."/>
        </authorList>
    </citation>
    <scope>NUCLEOTIDE SEQUENCE [LARGE SCALE GENOMIC DNA]</scope>
</reference>
<keyword evidence="6 8" id="KW-0472">Membrane</keyword>
<feature type="domain" description="MRH" evidence="9">
    <location>
        <begin position="218"/>
        <end position="369"/>
    </location>
</feature>
<dbReference type="InterPro" id="IPR000479">
    <property type="entry name" value="CIMR_rpt"/>
</dbReference>
<dbReference type="Proteomes" id="UP000325440">
    <property type="component" value="Unassembled WGS sequence"/>
</dbReference>
<feature type="domain" description="MRH" evidence="9">
    <location>
        <begin position="517"/>
        <end position="654"/>
    </location>
</feature>
<feature type="transmembrane region" description="Helical" evidence="8">
    <location>
        <begin position="1269"/>
        <end position="1288"/>
    </location>
</feature>
<name>A0A5E4NGY0_9HEMI</name>
<protein>
    <submittedName>
        <fullName evidence="10">Mannose-6-phosphate receptor binding domain,Cation-independent mannose-6-phosphate receptor</fullName>
    </submittedName>
</protein>
<feature type="domain" description="MRH" evidence="9">
    <location>
        <begin position="929"/>
        <end position="1055"/>
    </location>
</feature>
<feature type="transmembrane region" description="Helical" evidence="8">
    <location>
        <begin position="60"/>
        <end position="81"/>
    </location>
</feature>
<dbReference type="PANTHER" id="PTHR15071:SF0">
    <property type="entry name" value="MANNOSE 6-PHOSPHATE RECEPTOR-LIKE PROTEIN 1"/>
    <property type="match status" value="1"/>
</dbReference>
<dbReference type="InterPro" id="IPR009011">
    <property type="entry name" value="Man6P_isomerase_rcpt-bd_dom_sf"/>
</dbReference>
<evidence type="ECO:0000256" key="1">
    <source>
        <dbReference type="ARBA" id="ARBA00004308"/>
    </source>
</evidence>
<keyword evidence="4" id="KW-0732">Signal</keyword>
<evidence type="ECO:0000256" key="3">
    <source>
        <dbReference type="ARBA" id="ARBA00022692"/>
    </source>
</evidence>
<dbReference type="Pfam" id="PF00878">
    <property type="entry name" value="CIMR"/>
    <property type="match status" value="4"/>
</dbReference>
<dbReference type="GO" id="GO:0000139">
    <property type="term" value="C:Golgi membrane"/>
    <property type="evidence" value="ECO:0007669"/>
    <property type="project" value="UniProtKB-SubCell"/>
</dbReference>
<dbReference type="GO" id="GO:0038023">
    <property type="term" value="F:signaling receptor activity"/>
    <property type="evidence" value="ECO:0007669"/>
    <property type="project" value="InterPro"/>
</dbReference>
<evidence type="ECO:0000256" key="5">
    <source>
        <dbReference type="ARBA" id="ARBA00022989"/>
    </source>
</evidence>
<dbReference type="GO" id="GO:0007041">
    <property type="term" value="P:lysosomal transport"/>
    <property type="evidence" value="ECO:0007669"/>
    <property type="project" value="InterPro"/>
</dbReference>
<keyword evidence="11" id="KW-1185">Reference proteome</keyword>
<evidence type="ECO:0000256" key="2">
    <source>
        <dbReference type="ARBA" id="ARBA00022448"/>
    </source>
</evidence>
<dbReference type="GO" id="GO:0005537">
    <property type="term" value="F:D-mannose binding"/>
    <property type="evidence" value="ECO:0007669"/>
    <property type="project" value="InterPro"/>
</dbReference>
<gene>
    <name evidence="10" type="ORF">CINCED_3A025444</name>
</gene>
<keyword evidence="5 8" id="KW-1133">Transmembrane helix</keyword>
<sequence>MDTTVPHGCRFYALSARLYPNHSSVAFCRRWTLQMQFVYGCYIEEDSIIDKKNEYNVMKLLKLFILMVSAIVTINCEDFIFNLKQKGKVIQFDITSYDELQSVYSSDNVNNITIKFKGISCNGFRSKICLIKNNKHEIDIGSKINEVKLDVKNQLFMSLEGNTLCTNNIKFTTDITFVCDRKVTQNNITIKSDLNSCKYILELISITSCPVDDIDIQKVCNVKQLIPHSFYRVNFNRLRRLTTNYYVENKNRHFEVNICGRLTYSSKCKGNTTTICDITNLNDPKVFAVGYSINDKLIFDDKSKHFKLIQYEKAVKHHKKGRKIEIIFKCNETISPEKTKPEFISEENFKNNSNNIAYFEVATSIVCIPRKELCELIYLNERFNLNPLHKRVGNIIVPNEKSGGLFYLNVCSYLNQYNEKIPTSCTGKTSACYVDPTGKGISIGSTQIGPYYTGNSLLLNYTDGANCVDSVKWSTIINFTCSDESLLIYDSTNSNYCVHVFQWKTHTACKILFEKKNHCSVTHPKLTGTLYNLNSLKNQSFDYEINDYENNTQFYISICRPLRTPCNGNVDSAVCWFINGVEINIAIFTEEVVFDNGKIYMHMQGEPCGNVKPNSLTTIQFVCDYSDSKHINLNKDLHECIFEFIIYTKYACTPPTKTNCTVDDGSGNIYDLSQLTKLDSNYEIAIGPKKKIVLNVCHSVINNNIDGINCQFVSGICLVDSNYSFISDGYASLGDVNDAQKVGDKIIIEMKNGLYNGYIVQSIIEFTCSNQTSGPLFMELKDHKFIFSWYTPLACPTNVHKIINNQIAIYRKMSTPILINGLNYSTYLCLKNDTNCNLVESNSNGFINSGRTIILTVNENKINYTLIQSSYFYYFIHESNNTCNEKENETEKIIFYFVCGFELQMPKLEKTSCIIKVLNIDPEICSKKLECNASWYDLTPLKGNYILQNKSDKYYISMCKPGEDGVGIMMEHNGKNYSIGYQVTLPNTEMSDSVEVIFRGGDYCLEKKNVSKMYSSVIRLECDFSKSKGYPTYLAKSQDKCELQFLWRTNLVCHRKLVEFNMSTCKAYIKDVLNSIIDMKNILNTNRFFDSSTNIVYHVDFCNAFVCLNDTNCFRSMNLEFDVYRKQLIAQFKEINYAMSVINLNIKIACSNSNENLQIAKFSTNDDGVKEINTYSKDVCCIDIDCSKETNRKKNIVPYKNINIENKSFSNSENHEFSKFNLMYEPVVSIRKQIEAFNNNKTTFQKSYTQPSSNNQTNIPNMKKSASGILFYLLGVILLILLLGIWFYRWKLLKEVRRILLSSSYIRRRISRHTWIPINQRDL</sequence>
<evidence type="ECO:0000259" key="9">
    <source>
        <dbReference type="PROSITE" id="PS51914"/>
    </source>
</evidence>
<dbReference type="EMBL" id="CABPRJ010002377">
    <property type="protein sequence ID" value="VVC44229.1"/>
    <property type="molecule type" value="Genomic_DNA"/>
</dbReference>
<keyword evidence="10" id="KW-0675">Receptor</keyword>
<dbReference type="GO" id="GO:0010008">
    <property type="term" value="C:endosome membrane"/>
    <property type="evidence" value="ECO:0007669"/>
    <property type="project" value="UniProtKB-SubCell"/>
</dbReference>
<dbReference type="GO" id="GO:0005802">
    <property type="term" value="C:trans-Golgi network"/>
    <property type="evidence" value="ECO:0007669"/>
    <property type="project" value="TreeGrafter"/>
</dbReference>
<feature type="domain" description="MRH" evidence="9">
    <location>
        <begin position="658"/>
        <end position="797"/>
    </location>
</feature>
<dbReference type="InterPro" id="IPR044865">
    <property type="entry name" value="MRH_dom"/>
</dbReference>
<keyword evidence="7" id="KW-1015">Disulfide bond</keyword>
<keyword evidence="2" id="KW-0813">Transport</keyword>
<dbReference type="OrthoDB" id="4504960at2759"/>
<feature type="domain" description="MRH" evidence="9">
    <location>
        <begin position="74"/>
        <end position="211"/>
    </location>
</feature>
<evidence type="ECO:0000256" key="8">
    <source>
        <dbReference type="SAM" id="Phobius"/>
    </source>
</evidence>
<dbReference type="PROSITE" id="PS51914">
    <property type="entry name" value="MRH"/>
    <property type="match status" value="6"/>
</dbReference>
<evidence type="ECO:0000313" key="11">
    <source>
        <dbReference type="Proteomes" id="UP000325440"/>
    </source>
</evidence>
<dbReference type="PANTHER" id="PTHR15071">
    <property type="entry name" value="MANNOSE-6-PHOSPHATE RECEPTOR FAMILY MEMBER"/>
    <property type="match status" value="1"/>
</dbReference>
<evidence type="ECO:0000313" key="10">
    <source>
        <dbReference type="EMBL" id="VVC44229.1"/>
    </source>
</evidence>
<keyword evidence="3 8" id="KW-0812">Transmembrane</keyword>
<organism evidence="10 11">
    <name type="scientific">Cinara cedri</name>
    <dbReference type="NCBI Taxonomy" id="506608"/>
    <lineage>
        <taxon>Eukaryota</taxon>
        <taxon>Metazoa</taxon>
        <taxon>Ecdysozoa</taxon>
        <taxon>Arthropoda</taxon>
        <taxon>Hexapoda</taxon>
        <taxon>Insecta</taxon>
        <taxon>Pterygota</taxon>
        <taxon>Neoptera</taxon>
        <taxon>Paraneoptera</taxon>
        <taxon>Hemiptera</taxon>
        <taxon>Sternorrhyncha</taxon>
        <taxon>Aphidomorpha</taxon>
        <taxon>Aphidoidea</taxon>
        <taxon>Aphididae</taxon>
        <taxon>Lachninae</taxon>
        <taxon>Cinara</taxon>
    </lineage>
</organism>
<dbReference type="SUPFAM" id="SSF50911">
    <property type="entry name" value="Mannose 6-phosphate receptor domain"/>
    <property type="match status" value="6"/>
</dbReference>
<accession>A0A5E4NGY0</accession>
<proteinExistence type="predicted"/>
<evidence type="ECO:0000256" key="7">
    <source>
        <dbReference type="ARBA" id="ARBA00023157"/>
    </source>
</evidence>
<dbReference type="SMART" id="SM01404">
    <property type="entry name" value="CIMR"/>
    <property type="match status" value="4"/>
</dbReference>
<evidence type="ECO:0000256" key="4">
    <source>
        <dbReference type="ARBA" id="ARBA00022729"/>
    </source>
</evidence>